<keyword evidence="3" id="KW-1185">Reference proteome</keyword>
<dbReference type="InterPro" id="IPR036047">
    <property type="entry name" value="F-box-like_dom_sf"/>
</dbReference>
<evidence type="ECO:0000313" key="3">
    <source>
        <dbReference type="Proteomes" id="UP001383192"/>
    </source>
</evidence>
<dbReference type="EMBL" id="JAYKXP010000009">
    <property type="protein sequence ID" value="KAK7054495.1"/>
    <property type="molecule type" value="Genomic_DNA"/>
</dbReference>
<evidence type="ECO:0000259" key="1">
    <source>
        <dbReference type="Pfam" id="PF00646"/>
    </source>
</evidence>
<comment type="caution">
    <text evidence="2">The sequence shown here is derived from an EMBL/GenBank/DDBJ whole genome shotgun (WGS) entry which is preliminary data.</text>
</comment>
<dbReference type="CDD" id="cd09917">
    <property type="entry name" value="F-box_SF"/>
    <property type="match status" value="1"/>
</dbReference>
<organism evidence="2 3">
    <name type="scientific">Paramarasmius palmivorus</name>
    <dbReference type="NCBI Taxonomy" id="297713"/>
    <lineage>
        <taxon>Eukaryota</taxon>
        <taxon>Fungi</taxon>
        <taxon>Dikarya</taxon>
        <taxon>Basidiomycota</taxon>
        <taxon>Agaricomycotina</taxon>
        <taxon>Agaricomycetes</taxon>
        <taxon>Agaricomycetidae</taxon>
        <taxon>Agaricales</taxon>
        <taxon>Marasmiineae</taxon>
        <taxon>Marasmiaceae</taxon>
        <taxon>Paramarasmius</taxon>
    </lineage>
</organism>
<protein>
    <recommendedName>
        <fullName evidence="1">F-box domain-containing protein</fullName>
    </recommendedName>
</protein>
<proteinExistence type="predicted"/>
<gene>
    <name evidence="2" type="ORF">VNI00_003693</name>
</gene>
<dbReference type="Pfam" id="PF00646">
    <property type="entry name" value="F-box"/>
    <property type="match status" value="1"/>
</dbReference>
<dbReference type="InterPro" id="IPR001810">
    <property type="entry name" value="F-box_dom"/>
</dbReference>
<name>A0AAW0DTQ3_9AGAR</name>
<dbReference type="SUPFAM" id="SSF81383">
    <property type="entry name" value="F-box domain"/>
    <property type="match status" value="1"/>
</dbReference>
<reference evidence="2 3" key="1">
    <citation type="submission" date="2024-01" db="EMBL/GenBank/DDBJ databases">
        <title>A draft genome for a cacao thread blight-causing isolate of Paramarasmius palmivorus.</title>
        <authorList>
            <person name="Baruah I.K."/>
            <person name="Bukari Y."/>
            <person name="Amoako-Attah I."/>
            <person name="Meinhardt L.W."/>
            <person name="Bailey B.A."/>
            <person name="Cohen S.P."/>
        </authorList>
    </citation>
    <scope>NUCLEOTIDE SEQUENCE [LARGE SCALE GENOMIC DNA]</scope>
    <source>
        <strain evidence="2 3">GH-12</strain>
    </source>
</reference>
<evidence type="ECO:0000313" key="2">
    <source>
        <dbReference type="EMBL" id="KAK7054495.1"/>
    </source>
</evidence>
<accession>A0AAW0DTQ3</accession>
<feature type="domain" description="F-box" evidence="1">
    <location>
        <begin position="292"/>
        <end position="323"/>
    </location>
</feature>
<dbReference type="Proteomes" id="UP001383192">
    <property type="component" value="Unassembled WGS sequence"/>
</dbReference>
<dbReference type="AlphaFoldDB" id="A0AAW0DTQ3"/>
<sequence length="753" mass="83805">MSLSQIVAEPDIALVLLLHLGYDGRMALSNTAPFYKESIAALLHSSATKVLKRFTGSENASLGLLRVLTKVDGVILGSVALVALGVLAGSDPHSLDIAVPLNRETRVERVLRSLNFKTRLAYVHPERVNTVARLSSFFKAPGRTINIVICKARSVWPHILSAPTTNHAVFLTSSHVFALYPEMTLNRLALCRSTSFVGVLDDNADYRKALRQGFEVATHNNRQLPTPLHFCPGIIRRLRGEQNIYGLRLAEGDLYEIDRIAQGWDLQRTAAIAPVNIPNSLEPPMANAPWYTLPPELVSAVCDNLEVVELVRLSRVNRRCRAFAGAALNKFTPNALLRRWFSAAEIDDFRRLQAVDGILISGSTALAFLTRNSFHPGDLDCYVPYYRSFRLLDFLRQSGYALASDNLPRGGLATHVLRRAKVAAEWAFSYSNPEIRSVYTFVRGSGSSAEKIQVIVTAGSPVHAILHFHSTCVMNFIAHNYAACLFPKATLVDRVTIPLGGEKHSLDNRKLVKWNSAVAKYEARGWTVVEPEDFAISEALGRTCYSIFTRRVGDVFSLVWEFESTWDKSIPSPASLDITKAHSWDWEYEGKHAELSTTNLRTADGVDYCVVPTIFFALQRKANSRLSLKARDVYCTSREVEHLASSFQTRINPVLATIQEWIACNPMPEGYICYPTAAAASELSFTLNHMTACIVDVLPEISCSWKEVDGDLHLLVTFLCKGYAWFNWSKLFALNSTMIGELRDMFVSLELGA</sequence>